<dbReference type="AlphaFoldDB" id="A0A3S4RIP7"/>
<dbReference type="GeneID" id="49636233"/>
<evidence type="ECO:0000313" key="3">
    <source>
        <dbReference type="Proteomes" id="UP000272690"/>
    </source>
</evidence>
<dbReference type="PANTHER" id="PTHR30354">
    <property type="entry name" value="GNT FAMILY GLUCONATE TRANSPORTER"/>
    <property type="match status" value="1"/>
</dbReference>
<feature type="transmembrane region" description="Helical" evidence="1">
    <location>
        <begin position="387"/>
        <end position="404"/>
    </location>
</feature>
<feature type="transmembrane region" description="Helical" evidence="1">
    <location>
        <begin position="424"/>
        <end position="448"/>
    </location>
</feature>
<feature type="transmembrane region" description="Helical" evidence="1">
    <location>
        <begin position="302"/>
        <end position="323"/>
    </location>
</feature>
<dbReference type="PANTHER" id="PTHR30354:SF25">
    <property type="entry name" value="INNER MEMBRANE PERMEASE YGBN"/>
    <property type="match status" value="1"/>
</dbReference>
<keyword evidence="1" id="KW-1133">Transmembrane helix</keyword>
<organism evidence="2 3">
    <name type="scientific">Aggregatibacter aphrophilus ATCC 33389</name>
    <dbReference type="NCBI Taxonomy" id="985008"/>
    <lineage>
        <taxon>Bacteria</taxon>
        <taxon>Pseudomonadati</taxon>
        <taxon>Pseudomonadota</taxon>
        <taxon>Gammaproteobacteria</taxon>
        <taxon>Pasteurellales</taxon>
        <taxon>Pasteurellaceae</taxon>
        <taxon>Aggregatibacter</taxon>
    </lineage>
</organism>
<proteinExistence type="predicted"/>
<feature type="transmembrane region" description="Helical" evidence="1">
    <location>
        <begin position="335"/>
        <end position="354"/>
    </location>
</feature>
<dbReference type="Proteomes" id="UP000272690">
    <property type="component" value="Chromosome"/>
</dbReference>
<name>A0A3S4RIP7_AGGAP</name>
<keyword evidence="1" id="KW-0472">Membrane</keyword>
<dbReference type="InterPro" id="IPR003474">
    <property type="entry name" value="Glcn_transporter"/>
</dbReference>
<protein>
    <submittedName>
        <fullName evidence="2">Inner membrane permease ygbN</fullName>
    </submittedName>
</protein>
<accession>A0A3S4RIP7</accession>
<reference evidence="2 3" key="1">
    <citation type="submission" date="2018-12" db="EMBL/GenBank/DDBJ databases">
        <authorList>
            <consortium name="Pathogen Informatics"/>
        </authorList>
    </citation>
    <scope>NUCLEOTIDE SEQUENCE [LARGE SCALE GENOMIC DNA]</scope>
    <source>
        <strain evidence="2 3">NCTC5906</strain>
    </source>
</reference>
<feature type="transmembrane region" description="Helical" evidence="1">
    <location>
        <begin position="226"/>
        <end position="246"/>
    </location>
</feature>
<feature type="transmembrane region" description="Helical" evidence="1">
    <location>
        <begin position="267"/>
        <end position="286"/>
    </location>
</feature>
<feature type="transmembrane region" description="Helical" evidence="1">
    <location>
        <begin position="166"/>
        <end position="188"/>
    </location>
</feature>
<sequence>MLIFIMIAAVLLLLLLIIKFKMHAFVALVLVSLLTAIAAGISVDKILPTLLTGFGNTLASVALLVGLGAMIGRLLEVTGGAKVLADTLINKFGEQKAPFALGVAALLFGFPIFFDAGLVVMLPIVFSVAKRFGGSVLRYAFPVAGAFAVMHAFLPPHPGPVASGDLLGVNMGLMVLVGLICAIPTWYIGTYLFSMYISKKFFVELPKTFLNSSAISETSVQNPPPFGRVLFILVLPIFLILFDTGLNTLSVAKVIDGSALWVQSLRLIGKTPIALLITLLIAIALLRGERSYEQIESLCNSALGPICSIILVTGAGGMFGGVLRAGGIGDELSAMLSNTGMPIIIAAFIISMALRVAQGSATVALTTASALIAPTVAAATDLSQLDLCFIVISIASGATVFSHVNDSGFWLMSRFLEMDTKTTLKTWTMLETSIGFVGFIIALIGSIIF</sequence>
<dbReference type="RefSeq" id="WP_005704067.1">
    <property type="nucleotide sequence ID" value="NZ_AEWB02000015.1"/>
</dbReference>
<dbReference type="GO" id="GO:0015128">
    <property type="term" value="F:gluconate transmembrane transporter activity"/>
    <property type="evidence" value="ECO:0007669"/>
    <property type="project" value="InterPro"/>
</dbReference>
<feature type="transmembrane region" description="Helical" evidence="1">
    <location>
        <begin position="46"/>
        <end position="67"/>
    </location>
</feature>
<feature type="transmembrane region" description="Helical" evidence="1">
    <location>
        <begin position="99"/>
        <end position="124"/>
    </location>
</feature>
<evidence type="ECO:0000256" key="1">
    <source>
        <dbReference type="SAM" id="Phobius"/>
    </source>
</evidence>
<dbReference type="EMBL" id="LR134327">
    <property type="protein sequence ID" value="VEF44155.1"/>
    <property type="molecule type" value="Genomic_DNA"/>
</dbReference>
<dbReference type="GO" id="GO:0005886">
    <property type="term" value="C:plasma membrane"/>
    <property type="evidence" value="ECO:0007669"/>
    <property type="project" value="TreeGrafter"/>
</dbReference>
<dbReference type="OrthoDB" id="9787129at2"/>
<gene>
    <name evidence="2" type="primary">ygbN</name>
    <name evidence="2" type="ORF">NCTC5906_01835</name>
</gene>
<dbReference type="NCBIfam" id="TIGR00791">
    <property type="entry name" value="gntP"/>
    <property type="match status" value="1"/>
</dbReference>
<evidence type="ECO:0000313" key="2">
    <source>
        <dbReference type="EMBL" id="VEF44155.1"/>
    </source>
</evidence>
<dbReference type="PIRSF" id="PIRSF002746">
    <property type="entry name" value="Gluconate_transporter"/>
    <property type="match status" value="1"/>
</dbReference>
<keyword evidence="1" id="KW-0812">Transmembrane</keyword>
<feature type="transmembrane region" description="Helical" evidence="1">
    <location>
        <begin position="136"/>
        <end position="154"/>
    </location>
</feature>
<dbReference type="Pfam" id="PF02447">
    <property type="entry name" value="GntP_permease"/>
    <property type="match status" value="1"/>
</dbReference>